<dbReference type="Proteomes" id="UP000800036">
    <property type="component" value="Unassembled WGS sequence"/>
</dbReference>
<evidence type="ECO:0000313" key="1">
    <source>
        <dbReference type="EMBL" id="KAF1979590.1"/>
    </source>
</evidence>
<evidence type="ECO:0000313" key="2">
    <source>
        <dbReference type="Proteomes" id="UP000800036"/>
    </source>
</evidence>
<organism evidence="1 2">
    <name type="scientific">Bimuria novae-zelandiae CBS 107.79</name>
    <dbReference type="NCBI Taxonomy" id="1447943"/>
    <lineage>
        <taxon>Eukaryota</taxon>
        <taxon>Fungi</taxon>
        <taxon>Dikarya</taxon>
        <taxon>Ascomycota</taxon>
        <taxon>Pezizomycotina</taxon>
        <taxon>Dothideomycetes</taxon>
        <taxon>Pleosporomycetidae</taxon>
        <taxon>Pleosporales</taxon>
        <taxon>Massarineae</taxon>
        <taxon>Didymosphaeriaceae</taxon>
        <taxon>Bimuria</taxon>
    </lineage>
</organism>
<keyword evidence="2" id="KW-1185">Reference proteome</keyword>
<protein>
    <submittedName>
        <fullName evidence="1">Uncharacterized protein</fullName>
    </submittedName>
</protein>
<dbReference type="EMBL" id="ML976657">
    <property type="protein sequence ID" value="KAF1979590.1"/>
    <property type="molecule type" value="Genomic_DNA"/>
</dbReference>
<proteinExistence type="predicted"/>
<name>A0A6A5VSM2_9PLEO</name>
<sequence>MLHKASICRPRCCAGRVPEPHLPSAPRAFPPERWPAPSITTHALMHHPSFTSHTT</sequence>
<dbReference type="AlphaFoldDB" id="A0A6A5VSM2"/>
<reference evidence="1" key="1">
    <citation type="journal article" date="2020" name="Stud. Mycol.">
        <title>101 Dothideomycetes genomes: a test case for predicting lifestyles and emergence of pathogens.</title>
        <authorList>
            <person name="Haridas S."/>
            <person name="Albert R."/>
            <person name="Binder M."/>
            <person name="Bloem J."/>
            <person name="Labutti K."/>
            <person name="Salamov A."/>
            <person name="Andreopoulos B."/>
            <person name="Baker S."/>
            <person name="Barry K."/>
            <person name="Bills G."/>
            <person name="Bluhm B."/>
            <person name="Cannon C."/>
            <person name="Castanera R."/>
            <person name="Culley D."/>
            <person name="Daum C."/>
            <person name="Ezra D."/>
            <person name="Gonzalez J."/>
            <person name="Henrissat B."/>
            <person name="Kuo A."/>
            <person name="Liang C."/>
            <person name="Lipzen A."/>
            <person name="Lutzoni F."/>
            <person name="Magnuson J."/>
            <person name="Mondo S."/>
            <person name="Nolan M."/>
            <person name="Ohm R."/>
            <person name="Pangilinan J."/>
            <person name="Park H.-J."/>
            <person name="Ramirez L."/>
            <person name="Alfaro M."/>
            <person name="Sun H."/>
            <person name="Tritt A."/>
            <person name="Yoshinaga Y."/>
            <person name="Zwiers L.-H."/>
            <person name="Turgeon B."/>
            <person name="Goodwin S."/>
            <person name="Spatafora J."/>
            <person name="Crous P."/>
            <person name="Grigoriev I."/>
        </authorList>
    </citation>
    <scope>NUCLEOTIDE SEQUENCE</scope>
    <source>
        <strain evidence="1">CBS 107.79</strain>
    </source>
</reference>
<accession>A0A6A5VSM2</accession>
<gene>
    <name evidence="1" type="ORF">BU23DRAFT_101112</name>
</gene>